<accession>A0A1Z2XFW7</accession>
<protein>
    <recommendedName>
        <fullName evidence="1">Transposase IS200-like domain-containing protein</fullName>
    </recommendedName>
</protein>
<dbReference type="SMART" id="SM01321">
    <property type="entry name" value="Y1_Tnp"/>
    <property type="match status" value="1"/>
</dbReference>
<sequence>MQTFSHPKFNHEIYGMSNTYTKIFLHIIFAVKGRESLLPPTIRNRVHAYIAETLRRLGHHPIKVGGVQNHVHILVDYSPSQSIPEMVRDTKASTTKFINSQRFIPFLFAWQRGYACFSHSPSQIPDVKSYVEHQNEHHNNMSLRDEIVKLYTRYGIEYNEEYIFEDHTN</sequence>
<organism evidence="2 3">
    <name type="scientific">Muribaculum intestinale</name>
    <dbReference type="NCBI Taxonomy" id="1796646"/>
    <lineage>
        <taxon>Bacteria</taxon>
        <taxon>Pseudomonadati</taxon>
        <taxon>Bacteroidota</taxon>
        <taxon>Bacteroidia</taxon>
        <taxon>Bacteroidales</taxon>
        <taxon>Muribaculaceae</taxon>
        <taxon>Muribaculum</taxon>
    </lineage>
</organism>
<proteinExistence type="predicted"/>
<dbReference type="Pfam" id="PF01797">
    <property type="entry name" value="Y1_Tnp"/>
    <property type="match status" value="1"/>
</dbReference>
<reference evidence="3" key="1">
    <citation type="submission" date="2016-04" db="EMBL/GenBank/DDBJ databases">
        <title>Complete Genome Sequences of Twelve Strains of a Stable Defined Moderately Diverse Mouse Microbiota 2 (sDMDMm2).</title>
        <authorList>
            <person name="Uchimura Y."/>
            <person name="Wyss M."/>
            <person name="Brugiroux S."/>
            <person name="Limenitakis J.P."/>
            <person name="Stecher B."/>
            <person name="McCoy K.D."/>
            <person name="Macpherson A.J."/>
        </authorList>
    </citation>
    <scope>NUCLEOTIDE SEQUENCE [LARGE SCALE GENOMIC DNA]</scope>
    <source>
        <strain evidence="3">YL27</strain>
    </source>
</reference>
<dbReference type="KEGG" id="pary:A4V02_13095"/>
<evidence type="ECO:0000313" key="2">
    <source>
        <dbReference type="EMBL" id="ANU64564.2"/>
    </source>
</evidence>
<dbReference type="GeneID" id="65537811"/>
<dbReference type="OrthoDB" id="9797997at2"/>
<feature type="domain" description="Transposase IS200-like" evidence="1">
    <location>
        <begin position="20"/>
        <end position="134"/>
    </location>
</feature>
<accession>A0A1B1SCK8</accession>
<name>A0A1B1SCK8_9BACT</name>
<dbReference type="AlphaFoldDB" id="A0A1B1SCK8"/>
<dbReference type="Gene3D" id="3.30.70.1290">
    <property type="entry name" value="Transposase IS200-like"/>
    <property type="match status" value="1"/>
</dbReference>
<dbReference type="PANTHER" id="PTHR33360">
    <property type="entry name" value="TRANSPOSASE FOR INSERTION SEQUENCE ELEMENT IS200"/>
    <property type="match status" value="1"/>
</dbReference>
<dbReference type="SUPFAM" id="SSF143422">
    <property type="entry name" value="Transposase IS200-like"/>
    <property type="match status" value="1"/>
</dbReference>
<dbReference type="STRING" id="1796646.A4V02_13095"/>
<dbReference type="InterPro" id="IPR002686">
    <property type="entry name" value="Transposase_17"/>
</dbReference>
<dbReference type="GO" id="GO:0004803">
    <property type="term" value="F:transposase activity"/>
    <property type="evidence" value="ECO:0007669"/>
    <property type="project" value="InterPro"/>
</dbReference>
<dbReference type="GO" id="GO:0003677">
    <property type="term" value="F:DNA binding"/>
    <property type="evidence" value="ECO:0007669"/>
    <property type="project" value="InterPro"/>
</dbReference>
<dbReference type="NCBIfam" id="NF033573">
    <property type="entry name" value="transpos_IS200"/>
    <property type="match status" value="1"/>
</dbReference>
<keyword evidence="3" id="KW-1185">Reference proteome</keyword>
<evidence type="ECO:0000313" key="3">
    <source>
        <dbReference type="Proteomes" id="UP000186351"/>
    </source>
</evidence>
<dbReference type="Proteomes" id="UP000186351">
    <property type="component" value="Chromosome"/>
</dbReference>
<dbReference type="RefSeq" id="WP_084274153.1">
    <property type="nucleotide sequence ID" value="NZ_CAORKV010000057.1"/>
</dbReference>
<dbReference type="GO" id="GO:0006313">
    <property type="term" value="P:DNA transposition"/>
    <property type="evidence" value="ECO:0007669"/>
    <property type="project" value="InterPro"/>
</dbReference>
<gene>
    <name evidence="2" type="ORF">A4V02_13095</name>
</gene>
<dbReference type="EMBL" id="CP015402">
    <property type="protein sequence ID" value="ANU64564.2"/>
    <property type="molecule type" value="Genomic_DNA"/>
</dbReference>
<dbReference type="PANTHER" id="PTHR33360:SF2">
    <property type="entry name" value="TRANSPOSASE FOR INSERTION SEQUENCE ELEMENT IS200"/>
    <property type="match status" value="1"/>
</dbReference>
<evidence type="ECO:0000259" key="1">
    <source>
        <dbReference type="SMART" id="SM01321"/>
    </source>
</evidence>
<dbReference type="InterPro" id="IPR036515">
    <property type="entry name" value="Transposase_17_sf"/>
</dbReference>